<reference evidence="1 2" key="1">
    <citation type="submission" date="2018-01" db="EMBL/GenBank/DDBJ databases">
        <authorList>
            <person name="Gaut B.S."/>
            <person name="Morton B.R."/>
            <person name="Clegg M.T."/>
            <person name="Duvall M.R."/>
        </authorList>
    </citation>
    <scope>NUCLEOTIDE SEQUENCE [LARGE SCALE GENOMIC DNA]</scope>
    <source>
        <strain evidence="1 2">HR-AV</strain>
    </source>
</reference>
<evidence type="ECO:0000313" key="1">
    <source>
        <dbReference type="EMBL" id="POY37467.1"/>
    </source>
</evidence>
<accession>A0A2S5A5A6</accession>
<keyword evidence="2" id="KW-1185">Reference proteome</keyword>
<evidence type="ECO:0000313" key="2">
    <source>
        <dbReference type="Proteomes" id="UP000236893"/>
    </source>
</evidence>
<dbReference type="EMBL" id="PQVF01000004">
    <property type="protein sequence ID" value="POY37467.1"/>
    <property type="molecule type" value="Genomic_DNA"/>
</dbReference>
<dbReference type="AlphaFoldDB" id="A0A2S5A5A6"/>
<proteinExistence type="predicted"/>
<comment type="caution">
    <text evidence="1">The sequence shown here is derived from an EMBL/GenBank/DDBJ whole genome shotgun (WGS) entry which is preliminary data.</text>
</comment>
<protein>
    <submittedName>
        <fullName evidence="1">Uncharacterized protein</fullName>
    </submittedName>
</protein>
<name>A0A2S5A5A6_9SPHI</name>
<dbReference type="RefSeq" id="WP_103788374.1">
    <property type="nucleotide sequence ID" value="NZ_PQVF01000004.1"/>
</dbReference>
<dbReference type="Proteomes" id="UP000236893">
    <property type="component" value="Unassembled WGS sequence"/>
</dbReference>
<organism evidence="1 2">
    <name type="scientific">Solitalea longa</name>
    <dbReference type="NCBI Taxonomy" id="2079460"/>
    <lineage>
        <taxon>Bacteria</taxon>
        <taxon>Pseudomonadati</taxon>
        <taxon>Bacteroidota</taxon>
        <taxon>Sphingobacteriia</taxon>
        <taxon>Sphingobacteriales</taxon>
        <taxon>Sphingobacteriaceae</taxon>
        <taxon>Solitalea</taxon>
    </lineage>
</organism>
<sequence>MTLFEGFIFERSALLEYHHPVKLIPRLFHDLLLNTWVLLGFFSVEFSFSTLKLGVHQFSY</sequence>
<gene>
    <name evidence="1" type="ORF">C3K47_06810</name>
</gene>